<dbReference type="PANTHER" id="PTHR32303:SF4">
    <property type="entry name" value="QUINOPROTEIN GLUCOSE DEHYDROGENASE"/>
    <property type="match status" value="1"/>
</dbReference>
<dbReference type="InterPro" id="IPR017511">
    <property type="entry name" value="PQQ_mDH"/>
</dbReference>
<feature type="domain" description="Cytochrome c" evidence="10">
    <location>
        <begin position="495"/>
        <end position="571"/>
    </location>
</feature>
<proteinExistence type="inferred from homology"/>
<dbReference type="SUPFAM" id="SSF46626">
    <property type="entry name" value="Cytochrome c"/>
    <property type="match status" value="1"/>
</dbReference>
<dbReference type="InterPro" id="IPR018391">
    <property type="entry name" value="PQQ_b-propeller_rpt"/>
</dbReference>
<evidence type="ECO:0000256" key="3">
    <source>
        <dbReference type="ARBA" id="ARBA00022617"/>
    </source>
</evidence>
<evidence type="ECO:0000256" key="5">
    <source>
        <dbReference type="ARBA" id="ARBA00022729"/>
    </source>
</evidence>
<reference evidence="11" key="1">
    <citation type="submission" date="2022-08" db="EMBL/GenBank/DDBJ databases">
        <title>Reclassification of Massilia species as members of the genera Telluria, Duganella, Pseudoduganella, Mokoshia gen. nov. and Zemynaea gen. nov. using orthogonal and non-orthogonal genome-based approaches.</title>
        <authorList>
            <person name="Bowman J.P."/>
        </authorList>
    </citation>
    <scope>NUCLEOTIDE SEQUENCE</scope>
    <source>
        <strain evidence="11">LMG 11547</strain>
    </source>
</reference>
<dbReference type="Pfam" id="PF01011">
    <property type="entry name" value="PQQ"/>
    <property type="match status" value="2"/>
</dbReference>
<evidence type="ECO:0000256" key="8">
    <source>
        <dbReference type="PROSITE-ProRule" id="PRU00433"/>
    </source>
</evidence>
<keyword evidence="6" id="KW-0560">Oxidoreductase</keyword>
<dbReference type="InterPro" id="IPR036909">
    <property type="entry name" value="Cyt_c-like_dom_sf"/>
</dbReference>
<dbReference type="Gene3D" id="2.140.10.10">
    <property type="entry name" value="Quinoprotein alcohol dehydrogenase-like superfamily"/>
    <property type="match status" value="2"/>
</dbReference>
<organism evidence="11 12">
    <name type="scientific">Telluria mixta</name>
    <dbReference type="NCBI Taxonomy" id="34071"/>
    <lineage>
        <taxon>Bacteria</taxon>
        <taxon>Pseudomonadati</taxon>
        <taxon>Pseudomonadota</taxon>
        <taxon>Betaproteobacteria</taxon>
        <taxon>Burkholderiales</taxon>
        <taxon>Oxalobacteraceae</taxon>
        <taxon>Telluria group</taxon>
        <taxon>Telluria</taxon>
    </lineage>
</organism>
<evidence type="ECO:0000256" key="4">
    <source>
        <dbReference type="ARBA" id="ARBA00022723"/>
    </source>
</evidence>
<dbReference type="Pfam" id="PF13442">
    <property type="entry name" value="Cytochrome_CBB3"/>
    <property type="match status" value="1"/>
</dbReference>
<evidence type="ECO:0000259" key="10">
    <source>
        <dbReference type="PROSITE" id="PS51007"/>
    </source>
</evidence>
<dbReference type="InterPro" id="IPR011047">
    <property type="entry name" value="Quinoprotein_ADH-like_sf"/>
</dbReference>
<dbReference type="CDD" id="cd10280">
    <property type="entry name" value="PQQ_mGDH"/>
    <property type="match status" value="1"/>
</dbReference>
<dbReference type="PROSITE" id="PS51007">
    <property type="entry name" value="CYTC"/>
    <property type="match status" value="1"/>
</dbReference>
<sequence length="733" mass="78833">MSGNIMTMRSKQAFRMRFLGRLSLDRCSTAIAAVVMSCATGLACAGDISAGADWSYYHGNPGGTHYSTLKQINTSNVKRLQVAWTYDTDDGAKPAPGGDMQANPLIVKGKLYIVSPKGRVISLDAATGKELWKFDPANGEPVLTRQRLRGVSYWSDGKQARILATFGARLYSLDAISGKLDPKFGQGGSIDLREGLGREPGTISVSNVTPGAVVKDLIVMGSTGSTPGHIRAFDVHTGKMRWIFHTIPQPGEEGYDTWPADAWKTAMGVNNWAGMSVDPKRGLVYVPLASPGMGDKDFYGADRVGDNLFGNSLVALDAATGKRVWHFQSVRHDIWDRDFPAPPTLVTVVRNGKRVDAVAQITKSGFVFVLDRDNGKPLFPVESKAYPASDIPGEVTAPEQVLPTRPAPFARQQVTRDLLTKRTPEANAAVTKIFDGVSSRGQFDPPSEKGTIIFPGLDGGGEWGGAAYDPETGNLYVNSNEMAWILRLKQRAPQVAGNSGRAVFLNNCAACHREDRSGSPPEFPSLRTVGERLPEDHIERIVRNGNGRMPAFGALGNDDIKAVVNYLRNPDDTAPPQESKEVRGNTDLGGGYVFEGYNRFLDPDGYPAVTPPWGTLNAINLNSGEYSWKIPLGEYPELAARGLRNTGSENYGGPVVTAGGVLFIGATVYDNQFRAFDKRTGELLWQVSLPAAGLATPATYEAGGRQFVVIAAGGGKNKKGPAGGKLVAYALPR</sequence>
<keyword evidence="4 8" id="KW-0479">Metal-binding</keyword>
<feature type="chain" id="PRO_5047215121" evidence="9">
    <location>
        <begin position="33"/>
        <end position="733"/>
    </location>
</feature>
<comment type="similarity">
    <text evidence="2">Belongs to the bacterial PQQ dehydrogenase family.</text>
</comment>
<dbReference type="Gene3D" id="1.10.760.10">
    <property type="entry name" value="Cytochrome c-like domain"/>
    <property type="match status" value="1"/>
</dbReference>
<evidence type="ECO:0000256" key="2">
    <source>
        <dbReference type="ARBA" id="ARBA00008156"/>
    </source>
</evidence>
<dbReference type="PANTHER" id="PTHR32303">
    <property type="entry name" value="QUINOPROTEIN ALCOHOL DEHYDROGENASE (CYTOCHROME C)"/>
    <property type="match status" value="1"/>
</dbReference>
<name>A0ABT2BS08_9BURK</name>
<evidence type="ECO:0000256" key="6">
    <source>
        <dbReference type="ARBA" id="ARBA00023002"/>
    </source>
</evidence>
<comment type="caution">
    <text evidence="11">The sequence shown here is derived from an EMBL/GenBank/DDBJ whole genome shotgun (WGS) entry which is preliminary data.</text>
</comment>
<dbReference type="SUPFAM" id="SSF50998">
    <property type="entry name" value="Quinoprotein alcohol dehydrogenase-like"/>
    <property type="match status" value="1"/>
</dbReference>
<keyword evidence="3 8" id="KW-0349">Heme</keyword>
<dbReference type="SMART" id="SM00564">
    <property type="entry name" value="PQQ"/>
    <property type="match status" value="4"/>
</dbReference>
<keyword evidence="5 9" id="KW-0732">Signal</keyword>
<evidence type="ECO:0000256" key="9">
    <source>
        <dbReference type="SAM" id="SignalP"/>
    </source>
</evidence>
<evidence type="ECO:0000256" key="1">
    <source>
        <dbReference type="ARBA" id="ARBA00001931"/>
    </source>
</evidence>
<accession>A0ABT2BS08</accession>
<keyword evidence="7 8" id="KW-0408">Iron</keyword>
<keyword evidence="12" id="KW-1185">Reference proteome</keyword>
<feature type="signal peptide" evidence="9">
    <location>
        <begin position="1"/>
        <end position="32"/>
    </location>
</feature>
<evidence type="ECO:0000313" key="11">
    <source>
        <dbReference type="EMBL" id="MCS0627903.1"/>
    </source>
</evidence>
<dbReference type="RefSeq" id="WP_259447164.1">
    <property type="nucleotide sequence ID" value="NZ_CP119520.1"/>
</dbReference>
<evidence type="ECO:0000256" key="7">
    <source>
        <dbReference type="ARBA" id="ARBA00023004"/>
    </source>
</evidence>
<dbReference type="InterPro" id="IPR002372">
    <property type="entry name" value="PQQ_rpt_dom"/>
</dbReference>
<comment type="cofactor">
    <cofactor evidence="1">
        <name>pyrroloquinoline quinone</name>
        <dbReference type="ChEBI" id="CHEBI:58442"/>
    </cofactor>
</comment>
<gene>
    <name evidence="11" type="ORF">NX786_00895</name>
</gene>
<protein>
    <submittedName>
        <fullName evidence="11">PQQ-binding-like beta-propeller repeat protein</fullName>
    </submittedName>
</protein>
<dbReference type="Proteomes" id="UP001165263">
    <property type="component" value="Unassembled WGS sequence"/>
</dbReference>
<evidence type="ECO:0000313" key="12">
    <source>
        <dbReference type="Proteomes" id="UP001165263"/>
    </source>
</evidence>
<dbReference type="EMBL" id="JANUHC010000001">
    <property type="protein sequence ID" value="MCS0627903.1"/>
    <property type="molecule type" value="Genomic_DNA"/>
</dbReference>
<dbReference type="InterPro" id="IPR009056">
    <property type="entry name" value="Cyt_c-like_dom"/>
</dbReference>